<organism evidence="2 3">
    <name type="scientific">Plectus sambesii</name>
    <dbReference type="NCBI Taxonomy" id="2011161"/>
    <lineage>
        <taxon>Eukaryota</taxon>
        <taxon>Metazoa</taxon>
        <taxon>Ecdysozoa</taxon>
        <taxon>Nematoda</taxon>
        <taxon>Chromadorea</taxon>
        <taxon>Plectida</taxon>
        <taxon>Plectina</taxon>
        <taxon>Plectoidea</taxon>
        <taxon>Plectidae</taxon>
        <taxon>Plectus</taxon>
    </lineage>
</organism>
<sequence length="267" mass="31236">MKEEDLPCLISEFCDLGSLDNFLDTRKNSFVNEIEQFSWEKRPTVYKTVMDENWVALYEQRRLANLLTTSDLLCFAYQIANGMEYMHSKKVMHRDLALRNILLTSDYVVKIGDFGLSRCTINGLHQTFRNSAVPFKWTAPEALSGMIVSMESDLFAFGILLWELFSLGGEPFAHFSNNIQVESFIVYNDKMMERPRCAPSEIYQFMKVLWNLEPKLRPPLKECKRHILEQLRRACPPGHDPALHHKDWQLPLPQGFYDEKRPQNRHT</sequence>
<dbReference type="GO" id="GO:0004714">
    <property type="term" value="F:transmembrane receptor protein tyrosine kinase activity"/>
    <property type="evidence" value="ECO:0007669"/>
    <property type="project" value="TreeGrafter"/>
</dbReference>
<dbReference type="GO" id="GO:0005886">
    <property type="term" value="C:plasma membrane"/>
    <property type="evidence" value="ECO:0007669"/>
    <property type="project" value="TreeGrafter"/>
</dbReference>
<accession>A0A914VK22</accession>
<dbReference type="PRINTS" id="PR00109">
    <property type="entry name" value="TYRKINASE"/>
</dbReference>
<reference evidence="3" key="1">
    <citation type="submission" date="2022-11" db="UniProtKB">
        <authorList>
            <consortium name="WormBaseParasite"/>
        </authorList>
    </citation>
    <scope>IDENTIFICATION</scope>
</reference>
<dbReference type="WBParaSite" id="PSAMB.scaffold2067size28594.g16421.t1">
    <property type="protein sequence ID" value="PSAMB.scaffold2067size28594.g16421.t1"/>
    <property type="gene ID" value="PSAMB.scaffold2067size28594.g16421"/>
</dbReference>
<evidence type="ECO:0000313" key="2">
    <source>
        <dbReference type="Proteomes" id="UP000887566"/>
    </source>
</evidence>
<dbReference type="PROSITE" id="PS00109">
    <property type="entry name" value="PROTEIN_KINASE_TYR"/>
    <property type="match status" value="1"/>
</dbReference>
<proteinExistence type="predicted"/>
<name>A0A914VK22_9BILA</name>
<evidence type="ECO:0000313" key="3">
    <source>
        <dbReference type="WBParaSite" id="PSAMB.scaffold2067size28594.g16421.t1"/>
    </source>
</evidence>
<protein>
    <submittedName>
        <fullName evidence="3">Protein kinase domain-containing protein</fullName>
    </submittedName>
</protein>
<dbReference type="SUPFAM" id="SSF56112">
    <property type="entry name" value="Protein kinase-like (PK-like)"/>
    <property type="match status" value="1"/>
</dbReference>
<dbReference type="InterPro" id="IPR050122">
    <property type="entry name" value="RTK"/>
</dbReference>
<dbReference type="PROSITE" id="PS50011">
    <property type="entry name" value="PROTEIN_KINASE_DOM"/>
    <property type="match status" value="1"/>
</dbReference>
<dbReference type="GO" id="GO:0007169">
    <property type="term" value="P:cell surface receptor protein tyrosine kinase signaling pathway"/>
    <property type="evidence" value="ECO:0007669"/>
    <property type="project" value="TreeGrafter"/>
</dbReference>
<dbReference type="InterPro" id="IPR001245">
    <property type="entry name" value="Ser-Thr/Tyr_kinase_cat_dom"/>
</dbReference>
<dbReference type="PANTHER" id="PTHR24416">
    <property type="entry name" value="TYROSINE-PROTEIN KINASE RECEPTOR"/>
    <property type="match status" value="1"/>
</dbReference>
<dbReference type="GO" id="GO:0043235">
    <property type="term" value="C:receptor complex"/>
    <property type="evidence" value="ECO:0007669"/>
    <property type="project" value="TreeGrafter"/>
</dbReference>
<dbReference type="AlphaFoldDB" id="A0A914VK22"/>
<dbReference type="PANTHER" id="PTHR24416:SF600">
    <property type="entry name" value="PDGF- AND VEGF-RECEPTOR RELATED, ISOFORM J"/>
    <property type="match status" value="1"/>
</dbReference>
<dbReference type="GO" id="GO:0005524">
    <property type="term" value="F:ATP binding"/>
    <property type="evidence" value="ECO:0007669"/>
    <property type="project" value="InterPro"/>
</dbReference>
<dbReference type="InterPro" id="IPR020635">
    <property type="entry name" value="Tyr_kinase_cat_dom"/>
</dbReference>
<dbReference type="Gene3D" id="1.10.510.10">
    <property type="entry name" value="Transferase(Phosphotransferase) domain 1"/>
    <property type="match status" value="1"/>
</dbReference>
<dbReference type="InterPro" id="IPR011009">
    <property type="entry name" value="Kinase-like_dom_sf"/>
</dbReference>
<dbReference type="Proteomes" id="UP000887566">
    <property type="component" value="Unplaced"/>
</dbReference>
<dbReference type="InterPro" id="IPR000719">
    <property type="entry name" value="Prot_kinase_dom"/>
</dbReference>
<feature type="domain" description="Protein kinase" evidence="1">
    <location>
        <begin position="1"/>
        <end position="229"/>
    </location>
</feature>
<keyword evidence="2" id="KW-1185">Reference proteome</keyword>
<evidence type="ECO:0000259" key="1">
    <source>
        <dbReference type="PROSITE" id="PS50011"/>
    </source>
</evidence>
<dbReference type="InterPro" id="IPR008266">
    <property type="entry name" value="Tyr_kinase_AS"/>
</dbReference>
<dbReference type="Pfam" id="PF07714">
    <property type="entry name" value="PK_Tyr_Ser-Thr"/>
    <property type="match status" value="1"/>
</dbReference>
<dbReference type="SMART" id="SM00219">
    <property type="entry name" value="TyrKc"/>
    <property type="match status" value="1"/>
</dbReference>